<evidence type="ECO:0000313" key="3">
    <source>
        <dbReference type="Proteomes" id="UP000322553"/>
    </source>
</evidence>
<accession>A0A5C1A0X5</accession>
<dbReference type="AlphaFoldDB" id="A0A5C1A0X5"/>
<evidence type="ECO:0000313" key="2">
    <source>
        <dbReference type="EMBL" id="QEL11333.1"/>
    </source>
</evidence>
<dbReference type="KEGG" id="kuy:FY550_09405"/>
<dbReference type="GO" id="GO:0003677">
    <property type="term" value="F:DNA binding"/>
    <property type="evidence" value="ECO:0007669"/>
    <property type="project" value="InterPro"/>
</dbReference>
<dbReference type="RefSeq" id="WP_139148661.1">
    <property type="nucleotide sequence ID" value="NZ_CP043420.1"/>
</dbReference>
<evidence type="ECO:0000259" key="1">
    <source>
        <dbReference type="PROSITE" id="PS50943"/>
    </source>
</evidence>
<dbReference type="InterPro" id="IPR001387">
    <property type="entry name" value="Cro/C1-type_HTH"/>
</dbReference>
<dbReference type="EMBL" id="CP043420">
    <property type="protein sequence ID" value="QEL11333.1"/>
    <property type="molecule type" value="Genomic_DNA"/>
</dbReference>
<organism evidence="2 3">
    <name type="scientific">Kushneria phosphatilytica</name>
    <dbReference type="NCBI Taxonomy" id="657387"/>
    <lineage>
        <taxon>Bacteria</taxon>
        <taxon>Pseudomonadati</taxon>
        <taxon>Pseudomonadota</taxon>
        <taxon>Gammaproteobacteria</taxon>
        <taxon>Oceanospirillales</taxon>
        <taxon>Halomonadaceae</taxon>
        <taxon>Kushneria</taxon>
    </lineage>
</organism>
<dbReference type="Pfam" id="PF01381">
    <property type="entry name" value="HTH_3"/>
    <property type="match status" value="1"/>
</dbReference>
<reference evidence="2 3" key="1">
    <citation type="submission" date="2019-08" db="EMBL/GenBank/DDBJ databases">
        <title>Complete genome sequence of Kushneria sp. YCWA18, a halophilic phosphate-solubilizing bacterium isolated from Daqiao saltern in China.</title>
        <authorList>
            <person name="Du G.-X."/>
            <person name="Qu L.-Y."/>
        </authorList>
    </citation>
    <scope>NUCLEOTIDE SEQUENCE [LARGE SCALE GENOMIC DNA]</scope>
    <source>
        <strain evidence="2 3">YCWA18</strain>
    </source>
</reference>
<dbReference type="SUPFAM" id="SSF47413">
    <property type="entry name" value="lambda repressor-like DNA-binding domains"/>
    <property type="match status" value="1"/>
</dbReference>
<keyword evidence="3" id="KW-1185">Reference proteome</keyword>
<protein>
    <submittedName>
        <fullName evidence="2">Helix-turn-helix transcriptional regulator</fullName>
    </submittedName>
</protein>
<dbReference type="Proteomes" id="UP000322553">
    <property type="component" value="Chromosome"/>
</dbReference>
<name>A0A5C1A0X5_9GAMM</name>
<dbReference type="CDD" id="cd00093">
    <property type="entry name" value="HTH_XRE"/>
    <property type="match status" value="1"/>
</dbReference>
<dbReference type="Gene3D" id="1.10.260.40">
    <property type="entry name" value="lambda repressor-like DNA-binding domains"/>
    <property type="match status" value="1"/>
</dbReference>
<feature type="domain" description="HTH cro/C1-type" evidence="1">
    <location>
        <begin position="23"/>
        <end position="77"/>
    </location>
</feature>
<dbReference type="PROSITE" id="PS50943">
    <property type="entry name" value="HTH_CROC1"/>
    <property type="match status" value="1"/>
</dbReference>
<dbReference type="InterPro" id="IPR010982">
    <property type="entry name" value="Lambda_DNA-bd_dom_sf"/>
</dbReference>
<dbReference type="SMART" id="SM00530">
    <property type="entry name" value="HTH_XRE"/>
    <property type="match status" value="1"/>
</dbReference>
<proteinExistence type="predicted"/>
<sequence length="127" mass="14533">MSESMSYRGAQRRNAMKKVSEAIKDYIHSNRMTQSDLSRRTGIPRDHISRYVRMASLPHPENARALQNETGIDFPSMMATEEVGGSDASSGDMSIDQRSDGTYRVRMDRVMSFEQLTELFNLLKEHE</sequence>
<gene>
    <name evidence="2" type="ORF">FY550_09405</name>
</gene>